<reference evidence="2" key="1">
    <citation type="journal article" date="2017" name="G3 (Bethesda)">
        <title>The Physical Genome Mapping of Anopheles albimanus Corrected Scaffold Misassemblies and Identified Interarm Rearrangements in Genus Anopheles.</title>
        <authorList>
            <person name="Artemov G.N."/>
            <person name="Peery A.N."/>
            <person name="Jiang X."/>
            <person name="Tu Z."/>
            <person name="Stegniy V.N."/>
            <person name="Sharakhova M.V."/>
            <person name="Sharakhov I.V."/>
        </authorList>
    </citation>
    <scope>NUCLEOTIDE SEQUENCE [LARGE SCALE GENOMIC DNA]</scope>
    <source>
        <strain evidence="2">STECLA/ALBI9_A</strain>
    </source>
</reference>
<keyword evidence="2" id="KW-1185">Reference proteome</keyword>
<dbReference type="VEuPathDB" id="VectorBase:AALB014560"/>
<dbReference type="EnsemblMetazoa" id="AALB014560-RB">
    <property type="protein sequence ID" value="AALB014560-PB"/>
    <property type="gene ID" value="AALB014560"/>
</dbReference>
<reference evidence="1" key="2">
    <citation type="submission" date="2022-08" db="UniProtKB">
        <authorList>
            <consortium name="EnsemblMetazoa"/>
        </authorList>
    </citation>
    <scope>IDENTIFICATION</scope>
    <source>
        <strain evidence="1">STECLA/ALBI9_A</strain>
    </source>
</reference>
<sequence>GKSNRFSLTRSVLKLGSLRFQVREKEPKSRLANCGVLRGFEVACWR</sequence>
<evidence type="ECO:0000313" key="1">
    <source>
        <dbReference type="EnsemblMetazoa" id="AALB014560-PB"/>
    </source>
</evidence>
<evidence type="ECO:0000313" key="2">
    <source>
        <dbReference type="Proteomes" id="UP000069272"/>
    </source>
</evidence>
<name>A0A182FY55_ANOAL</name>
<accession>A0A182FY55</accession>
<dbReference type="Proteomes" id="UP000069272">
    <property type="component" value="Unassembled WGS sequence"/>
</dbReference>
<proteinExistence type="predicted"/>
<protein>
    <submittedName>
        <fullName evidence="1">Uncharacterized protein</fullName>
    </submittedName>
</protein>
<organism evidence="1 2">
    <name type="scientific">Anopheles albimanus</name>
    <name type="common">New world malaria mosquito</name>
    <dbReference type="NCBI Taxonomy" id="7167"/>
    <lineage>
        <taxon>Eukaryota</taxon>
        <taxon>Metazoa</taxon>
        <taxon>Ecdysozoa</taxon>
        <taxon>Arthropoda</taxon>
        <taxon>Hexapoda</taxon>
        <taxon>Insecta</taxon>
        <taxon>Pterygota</taxon>
        <taxon>Neoptera</taxon>
        <taxon>Endopterygota</taxon>
        <taxon>Diptera</taxon>
        <taxon>Nematocera</taxon>
        <taxon>Culicoidea</taxon>
        <taxon>Culicidae</taxon>
        <taxon>Anophelinae</taxon>
        <taxon>Anopheles</taxon>
    </lineage>
</organism>
<dbReference type="AlphaFoldDB" id="A0A182FY55"/>